<keyword evidence="1" id="KW-0812">Transmembrane</keyword>
<comment type="caution">
    <text evidence="2">The sequence shown here is derived from an EMBL/GenBank/DDBJ whole genome shotgun (WGS) entry which is preliminary data.</text>
</comment>
<keyword evidence="1" id="KW-0472">Membrane</keyword>
<dbReference type="STRING" id="267850.ADINL_1657"/>
<proteinExistence type="predicted"/>
<dbReference type="OrthoDB" id="8546435at2"/>
<dbReference type="Proteomes" id="UP000027318">
    <property type="component" value="Unassembled WGS sequence"/>
</dbReference>
<keyword evidence="1" id="KW-1133">Transmembrane helix</keyword>
<evidence type="ECO:0000313" key="2">
    <source>
        <dbReference type="EMBL" id="KDE40020.1"/>
    </source>
</evidence>
<dbReference type="EMBL" id="JMSZ01000021">
    <property type="protein sequence ID" value="KDE40020.1"/>
    <property type="molecule type" value="Genomic_DNA"/>
</dbReference>
<evidence type="ECO:0000256" key="1">
    <source>
        <dbReference type="SAM" id="Phobius"/>
    </source>
</evidence>
<accession>A0A063Y4H3</accession>
<feature type="transmembrane region" description="Helical" evidence="1">
    <location>
        <begin position="7"/>
        <end position="25"/>
    </location>
</feature>
<name>A0A063Y4H3_9GAMM</name>
<dbReference type="RefSeq" id="WP_051632659.1">
    <property type="nucleotide sequence ID" value="NZ_JBKBNO010000003.1"/>
</dbReference>
<dbReference type="AlphaFoldDB" id="A0A063Y4H3"/>
<keyword evidence="3" id="KW-1185">Reference proteome</keyword>
<protein>
    <submittedName>
        <fullName evidence="2">Uncharacterized protein</fullName>
    </submittedName>
</protein>
<organism evidence="2 3">
    <name type="scientific">Nitrincola lacisaponensis</name>
    <dbReference type="NCBI Taxonomy" id="267850"/>
    <lineage>
        <taxon>Bacteria</taxon>
        <taxon>Pseudomonadati</taxon>
        <taxon>Pseudomonadota</taxon>
        <taxon>Gammaproteobacteria</taxon>
        <taxon>Oceanospirillales</taxon>
        <taxon>Oceanospirillaceae</taxon>
        <taxon>Nitrincola</taxon>
    </lineage>
</organism>
<evidence type="ECO:0000313" key="3">
    <source>
        <dbReference type="Proteomes" id="UP000027318"/>
    </source>
</evidence>
<reference evidence="2 3" key="1">
    <citation type="journal article" date="2005" name="Int. J. Syst. Evol. Microbiol.">
        <title>Nitrincola lacisaponensis gen. nov., sp. nov., a novel alkaliphilic bacterium isolated from an alkaline, saline lake.</title>
        <authorList>
            <person name="Dimitriu P.A."/>
            <person name="Shukla S.K."/>
            <person name="Conradt J."/>
            <person name="Marquez M.C."/>
            <person name="Ventosa A."/>
            <person name="Maglia A."/>
            <person name="Peyton B.M."/>
            <person name="Pinkart H.C."/>
            <person name="Mormile M.R."/>
        </authorList>
    </citation>
    <scope>NUCLEOTIDE SEQUENCE [LARGE SCALE GENOMIC DNA]</scope>
    <source>
        <strain evidence="2 3">4CA</strain>
    </source>
</reference>
<gene>
    <name evidence="2" type="ORF">ADINL_1657</name>
</gene>
<sequence>MPKLVKLSIALISTGLIGWVMWTYLGVKPISTDLTVIGQGKPVVVLVYESYAPAGMEAMERLNRVRSDYEPDIKFRVAHIGTPEGDLFVRRHEAFDGVMVLFDALGEVVRVTMVPQPVELLREELARIH</sequence>